<evidence type="ECO:0000256" key="3">
    <source>
        <dbReference type="ARBA" id="ARBA00022670"/>
    </source>
</evidence>
<accession>A0A3B6KH29</accession>
<dbReference type="SMR" id="A0A3B6KH29"/>
<dbReference type="Gramene" id="TraesCS5A03G0611800.1">
    <property type="protein sequence ID" value="TraesCS5A03G0611800.1.CDS"/>
    <property type="gene ID" value="TraesCS5A03G0611800"/>
</dbReference>
<dbReference type="PANTHER" id="PTHR11802">
    <property type="entry name" value="SERINE PROTEASE FAMILY S10 SERINE CARBOXYPEPTIDASE"/>
    <property type="match status" value="1"/>
</dbReference>
<evidence type="ECO:0000313" key="11">
    <source>
        <dbReference type="Proteomes" id="UP000019116"/>
    </source>
</evidence>
<evidence type="ECO:0000313" key="10">
    <source>
        <dbReference type="EnsemblPlants" id="TraesCS5A02G243700.1"/>
    </source>
</evidence>
<dbReference type="Gene3D" id="6.10.250.940">
    <property type="match status" value="1"/>
</dbReference>
<reference evidence="10" key="1">
    <citation type="submission" date="2018-08" db="EMBL/GenBank/DDBJ databases">
        <authorList>
            <person name="Rossello M."/>
        </authorList>
    </citation>
    <scope>NUCLEOTIDE SEQUENCE [LARGE SCALE GENOMIC DNA]</scope>
    <source>
        <strain evidence="10">cv. Chinese Spring</strain>
    </source>
</reference>
<evidence type="ECO:0008006" key="12">
    <source>
        <dbReference type="Google" id="ProtNLM"/>
    </source>
</evidence>
<dbReference type="Proteomes" id="UP000019116">
    <property type="component" value="Chromosome 5A"/>
</dbReference>
<dbReference type="Gramene" id="TraesSTA5A03G02670870.1">
    <property type="protein sequence ID" value="TraesSTA5A03G02670870.1"/>
    <property type="gene ID" value="TraesSTA5A03G02670870"/>
</dbReference>
<protein>
    <recommendedName>
        <fullName evidence="12">Carboxypeptidase</fullName>
    </recommendedName>
</protein>
<dbReference type="GeneID" id="123107169"/>
<dbReference type="PANTHER" id="PTHR11802:SF59">
    <property type="entry name" value="CARBOXYPEPTIDASE"/>
    <property type="match status" value="1"/>
</dbReference>
<evidence type="ECO:0000256" key="5">
    <source>
        <dbReference type="ARBA" id="ARBA00022801"/>
    </source>
</evidence>
<dbReference type="Gramene" id="TraesRN5A0100625700.1">
    <property type="protein sequence ID" value="TraesRN5A0100625700.1"/>
    <property type="gene ID" value="TraesRN5A0100625700"/>
</dbReference>
<dbReference type="Gramene" id="TraesLAC5A03G02633630.1">
    <property type="protein sequence ID" value="TraesLAC5A03G02633630.1"/>
    <property type="gene ID" value="TraesLAC5A03G02633630"/>
</dbReference>
<dbReference type="OMA" id="SASCIET"/>
<dbReference type="Gene3D" id="3.40.50.1820">
    <property type="entry name" value="alpha/beta hydrolase"/>
    <property type="match status" value="1"/>
</dbReference>
<evidence type="ECO:0000256" key="8">
    <source>
        <dbReference type="ARBA" id="ARBA00023180"/>
    </source>
</evidence>
<organism evidence="10">
    <name type="scientific">Triticum aestivum</name>
    <name type="common">Wheat</name>
    <dbReference type="NCBI Taxonomy" id="4565"/>
    <lineage>
        <taxon>Eukaryota</taxon>
        <taxon>Viridiplantae</taxon>
        <taxon>Streptophyta</taxon>
        <taxon>Embryophyta</taxon>
        <taxon>Tracheophyta</taxon>
        <taxon>Spermatophyta</taxon>
        <taxon>Magnoliopsida</taxon>
        <taxon>Liliopsida</taxon>
        <taxon>Poales</taxon>
        <taxon>Poaceae</taxon>
        <taxon>BOP clade</taxon>
        <taxon>Pooideae</taxon>
        <taxon>Triticodae</taxon>
        <taxon>Triticeae</taxon>
        <taxon>Triticinae</taxon>
        <taxon>Triticum</taxon>
    </lineage>
</organism>
<keyword evidence="4 9" id="KW-0732">Signal</keyword>
<dbReference type="Gramene" id="TraesCS5A02G243700.1">
    <property type="protein sequence ID" value="TraesCS5A02G243700.1"/>
    <property type="gene ID" value="TraesCS5A02G243700"/>
</dbReference>
<reference evidence="10" key="2">
    <citation type="submission" date="2018-10" db="UniProtKB">
        <authorList>
            <consortium name="EnsemblPlants"/>
        </authorList>
    </citation>
    <scope>IDENTIFICATION</scope>
</reference>
<evidence type="ECO:0000256" key="6">
    <source>
        <dbReference type="ARBA" id="ARBA00023145"/>
    </source>
</evidence>
<dbReference type="InterPro" id="IPR033124">
    <property type="entry name" value="Ser_caboxypep_his_AS"/>
</dbReference>
<dbReference type="GO" id="GO:0006508">
    <property type="term" value="P:proteolysis"/>
    <property type="evidence" value="ECO:0007669"/>
    <property type="project" value="UniProtKB-KW"/>
</dbReference>
<keyword evidence="2" id="KW-0121">Carboxypeptidase</keyword>
<dbReference type="AlphaFoldDB" id="A0A3B6KH29"/>
<keyword evidence="6" id="KW-0865">Zymogen</keyword>
<dbReference type="Pfam" id="PF00450">
    <property type="entry name" value="Peptidase_S10"/>
    <property type="match status" value="1"/>
</dbReference>
<dbReference type="PROSITE" id="PS00560">
    <property type="entry name" value="CARBOXYPEPT_SER_HIS"/>
    <property type="match status" value="1"/>
</dbReference>
<dbReference type="InterPro" id="IPR029058">
    <property type="entry name" value="AB_hydrolase_fold"/>
</dbReference>
<keyword evidence="11" id="KW-1185">Reference proteome</keyword>
<dbReference type="Gene3D" id="3.40.50.11320">
    <property type="match status" value="1"/>
</dbReference>
<evidence type="ECO:0000256" key="7">
    <source>
        <dbReference type="ARBA" id="ARBA00023157"/>
    </source>
</evidence>
<feature type="signal peptide" evidence="9">
    <location>
        <begin position="1"/>
        <end position="16"/>
    </location>
</feature>
<dbReference type="FunFam" id="3.40.50.11320:FF:000001">
    <property type="entry name" value="Carboxypeptidase"/>
    <property type="match status" value="1"/>
</dbReference>
<sequence length="493" mass="54312">MKSLALYFLLLVSVAALPLHASASQEARLREFISSRRGSVSSTDTFRVRNIADRVAGSLSAENSVSDQSSMKAADKITALPGQPEGVDFDQYGGYVTVDEENGRALFYYLVESPSGASEKPLVLWLNGGPGCSSLGFGAMQELGPFRVAEDNKTLSRNINAWNNVANVIFLESPAGVGFSYSNTSSDYDLSGDERTADDAYVFLVKWLERFPEYKGRAFYISGESFAGHYVPELAATILFHNTYNNRTIVNLQGILVGNPYLDEKRNIQGGIDFFWTHAVISDEVYANVTKNCDFGNWDGNVAGTACSGAWDAFDGGHIDYYDIYAPVCIHAPNGARYPSGYLPGYDPCSVYPTWAYLNDPAVQSAFHARTTKWSPCKNLHWKDAPMSMLPTLKWLIESKLPVWIFSGDFDSVCSLPATRYSIQDLGLPVTTPWRPWTAKEEVGGYVQQYAGGFTFLSVRGAGHLVPSFQPERALVMLSSFLKGTLPPYVEQQ</sequence>
<dbReference type="Gramene" id="TraesKAR5A01G0275260.1">
    <property type="protein sequence ID" value="cds.TraesKAR5A01G0275260.1"/>
    <property type="gene ID" value="TraesKAR5A01G0275260"/>
</dbReference>
<keyword evidence="8" id="KW-0325">Glycoprotein</keyword>
<dbReference type="SUPFAM" id="SSF53474">
    <property type="entry name" value="alpha/beta-Hydrolases"/>
    <property type="match status" value="1"/>
</dbReference>
<proteinExistence type="inferred from homology"/>
<feature type="chain" id="PRO_5017180008" description="Carboxypeptidase" evidence="9">
    <location>
        <begin position="17"/>
        <end position="493"/>
    </location>
</feature>
<keyword evidence="5" id="KW-0378">Hydrolase</keyword>
<dbReference type="GO" id="GO:0004185">
    <property type="term" value="F:serine-type carboxypeptidase activity"/>
    <property type="evidence" value="ECO:0000318"/>
    <property type="project" value="GO_Central"/>
</dbReference>
<dbReference type="STRING" id="4565.A0A3B6KH29"/>
<keyword evidence="7" id="KW-1015">Disulfide bond</keyword>
<comment type="similarity">
    <text evidence="1">Belongs to the peptidase S10 family.</text>
</comment>
<name>A0A3B6KH29_WHEAT</name>
<evidence type="ECO:0000256" key="2">
    <source>
        <dbReference type="ARBA" id="ARBA00022645"/>
    </source>
</evidence>
<evidence type="ECO:0000256" key="1">
    <source>
        <dbReference type="ARBA" id="ARBA00009431"/>
    </source>
</evidence>
<dbReference type="Gramene" id="TraesJAG5A03G02681020.1">
    <property type="protein sequence ID" value="TraesJAG5A03G02681020.1"/>
    <property type="gene ID" value="TraesJAG5A03G02681020"/>
</dbReference>
<dbReference type="RefSeq" id="XP_044385109.1">
    <property type="nucleotide sequence ID" value="XM_044529174.1"/>
</dbReference>
<dbReference type="Gramene" id="TraesARI5A03G02721770.1">
    <property type="protein sequence ID" value="TraesARI5A03G02721770.1"/>
    <property type="gene ID" value="TraesARI5A03G02721770"/>
</dbReference>
<dbReference type="EnsemblPlants" id="TraesCS5A02G243700.1">
    <property type="protein sequence ID" value="TraesCS5A02G243700.1"/>
    <property type="gene ID" value="TraesCS5A02G243700"/>
</dbReference>
<dbReference type="FunFam" id="3.40.50.1820:FF:000573">
    <property type="entry name" value="Carboxypeptidase"/>
    <property type="match status" value="1"/>
</dbReference>
<evidence type="ECO:0000256" key="9">
    <source>
        <dbReference type="SAM" id="SignalP"/>
    </source>
</evidence>
<gene>
    <name evidence="10" type="primary">LOC123107169</name>
</gene>
<evidence type="ECO:0000256" key="4">
    <source>
        <dbReference type="ARBA" id="ARBA00022729"/>
    </source>
</evidence>
<dbReference type="InterPro" id="IPR001563">
    <property type="entry name" value="Peptidase_S10"/>
</dbReference>
<keyword evidence="3" id="KW-0645">Protease</keyword>
<dbReference type="PRINTS" id="PR00724">
    <property type="entry name" value="CRBOXYPTASEC"/>
</dbReference>